<feature type="chain" id="PRO_5019407242" evidence="1">
    <location>
        <begin position="22"/>
        <end position="282"/>
    </location>
</feature>
<dbReference type="AlphaFoldDB" id="A0A448NS35"/>
<protein>
    <submittedName>
        <fullName evidence="3">Protein of uncharacterized function (DUF2911)</fullName>
    </submittedName>
</protein>
<organism evidence="3 5">
    <name type="scientific">Kaistella antarctica</name>
    <dbReference type="NCBI Taxonomy" id="266748"/>
    <lineage>
        <taxon>Bacteria</taxon>
        <taxon>Pseudomonadati</taxon>
        <taxon>Bacteroidota</taxon>
        <taxon>Flavobacteriia</taxon>
        <taxon>Flavobacteriales</taxon>
        <taxon>Weeksellaceae</taxon>
        <taxon>Chryseobacterium group</taxon>
        <taxon>Kaistella</taxon>
    </lineage>
</organism>
<dbReference type="Proteomes" id="UP000270036">
    <property type="component" value="Chromosome"/>
</dbReference>
<evidence type="ECO:0000313" key="2">
    <source>
        <dbReference type="EMBL" id="KEY18581.1"/>
    </source>
</evidence>
<accession>A0A448NS35</accession>
<dbReference type="InterPro" id="IPR011990">
    <property type="entry name" value="TPR-like_helical_dom_sf"/>
</dbReference>
<dbReference type="EMBL" id="JPEP01000002">
    <property type="protein sequence ID" value="KEY18581.1"/>
    <property type="molecule type" value="Genomic_DNA"/>
</dbReference>
<dbReference type="Proteomes" id="UP000028349">
    <property type="component" value="Unassembled WGS sequence"/>
</dbReference>
<reference evidence="3 5" key="2">
    <citation type="submission" date="2018-12" db="EMBL/GenBank/DDBJ databases">
        <authorList>
            <consortium name="Pathogen Informatics"/>
        </authorList>
    </citation>
    <scope>NUCLEOTIDE SEQUENCE [LARGE SCALE GENOMIC DNA]</scope>
    <source>
        <strain evidence="3 5">NCTC13489</strain>
    </source>
</reference>
<dbReference type="Gene3D" id="1.25.40.10">
    <property type="entry name" value="Tetratricopeptide repeat domain"/>
    <property type="match status" value="1"/>
</dbReference>
<dbReference type="OrthoDB" id="187854at2"/>
<proteinExistence type="predicted"/>
<evidence type="ECO:0000313" key="5">
    <source>
        <dbReference type="Proteomes" id="UP000270036"/>
    </source>
</evidence>
<sequence>MKKIISSLVLTGAIVMGNAQVKTPQPSPAATVKQTIGLSEVTVDYSRPSANSRKVFGNLVPMNVVWRTGANGSTDITFKNDATFNGVSIPAGKYALYTIPGMSDWEVVLYKDTEQWGAPKELKSDQIAAKTKVKAMKSANSVETFTIGFDDLKTDQGNLVMSWENTMVKVPIMMDSKKEVLESIATTLAKKDTKASDYNQAAGYYFQEKLDLKKALEYSKKANQLAPDTFYMLKLQAEIEAANGMKKEAIATANKSLTLAKKDGNEDYVKINTDNIAKWSKK</sequence>
<dbReference type="InterPro" id="IPR021314">
    <property type="entry name" value="DUF2911"/>
</dbReference>
<dbReference type="Pfam" id="PF11138">
    <property type="entry name" value="DUF2911"/>
    <property type="match status" value="1"/>
</dbReference>
<evidence type="ECO:0000313" key="3">
    <source>
        <dbReference type="EMBL" id="VEH99839.1"/>
    </source>
</evidence>
<evidence type="ECO:0000256" key="1">
    <source>
        <dbReference type="SAM" id="SignalP"/>
    </source>
</evidence>
<keyword evidence="1" id="KW-0732">Signal</keyword>
<name>A0A448NS35_9FLAO</name>
<dbReference type="SUPFAM" id="SSF48452">
    <property type="entry name" value="TPR-like"/>
    <property type="match status" value="1"/>
</dbReference>
<gene>
    <name evidence="2" type="ORF">HY04_08765</name>
    <name evidence="3" type="ORF">NCTC13489_01807</name>
</gene>
<dbReference type="KEGG" id="cant:NCTC13489_01807"/>
<dbReference type="EMBL" id="LR134441">
    <property type="protein sequence ID" value="VEH99839.1"/>
    <property type="molecule type" value="Genomic_DNA"/>
</dbReference>
<evidence type="ECO:0000313" key="4">
    <source>
        <dbReference type="Proteomes" id="UP000028349"/>
    </source>
</evidence>
<keyword evidence="4" id="KW-1185">Reference proteome</keyword>
<dbReference type="STRING" id="266748.HY04_08765"/>
<dbReference type="RefSeq" id="WP_034718967.1">
    <property type="nucleotide sequence ID" value="NZ_FOIX01000004.1"/>
</dbReference>
<reference evidence="2 4" key="1">
    <citation type="submission" date="2014-07" db="EMBL/GenBank/DDBJ databases">
        <authorList>
            <person name="Pisani N.G."/>
            <person name="Newman J.D."/>
        </authorList>
    </citation>
    <scope>NUCLEOTIDE SEQUENCE [LARGE SCALE GENOMIC DNA]</scope>
    <source>
        <strain evidence="2 4">LMG 24720</strain>
    </source>
</reference>
<feature type="signal peptide" evidence="1">
    <location>
        <begin position="1"/>
        <end position="21"/>
    </location>
</feature>